<dbReference type="EMBL" id="FRCP01000009">
    <property type="protein sequence ID" value="SHM41066.1"/>
    <property type="molecule type" value="Genomic_DNA"/>
</dbReference>
<protein>
    <submittedName>
        <fullName evidence="4">Thiamine-phosphate pyrophosphorylase</fullName>
    </submittedName>
</protein>
<reference evidence="4 5" key="1">
    <citation type="submission" date="2016-11" db="EMBL/GenBank/DDBJ databases">
        <authorList>
            <person name="Jaros S."/>
            <person name="Januszkiewicz K."/>
            <person name="Wedrychowicz H."/>
        </authorList>
    </citation>
    <scope>NUCLEOTIDE SEQUENCE [LARGE SCALE GENOMIC DNA]</scope>
    <source>
        <strain evidence="4 5">DSM 15930</strain>
    </source>
</reference>
<dbReference type="PANTHER" id="PTHR20857:SF15">
    <property type="entry name" value="THIAMINE-PHOSPHATE SYNTHASE"/>
    <property type="match status" value="1"/>
</dbReference>
<evidence type="ECO:0000313" key="5">
    <source>
        <dbReference type="Proteomes" id="UP000184038"/>
    </source>
</evidence>
<dbReference type="InterPro" id="IPR022998">
    <property type="entry name" value="ThiamineP_synth_TenI"/>
</dbReference>
<organism evidence="4 5">
    <name type="scientific">Anaerosporobacter mobilis DSM 15930</name>
    <dbReference type="NCBI Taxonomy" id="1120996"/>
    <lineage>
        <taxon>Bacteria</taxon>
        <taxon>Bacillati</taxon>
        <taxon>Bacillota</taxon>
        <taxon>Clostridia</taxon>
        <taxon>Lachnospirales</taxon>
        <taxon>Lachnospiraceae</taxon>
        <taxon>Anaerosporobacter</taxon>
    </lineage>
</organism>
<evidence type="ECO:0000256" key="1">
    <source>
        <dbReference type="ARBA" id="ARBA00004948"/>
    </source>
</evidence>
<keyword evidence="2" id="KW-0784">Thiamine biosynthesis</keyword>
<name>A0A1M7IJS9_9FIRM</name>
<dbReference type="GO" id="GO:0009228">
    <property type="term" value="P:thiamine biosynthetic process"/>
    <property type="evidence" value="ECO:0007669"/>
    <property type="project" value="UniProtKB-KW"/>
</dbReference>
<comment type="pathway">
    <text evidence="1">Cofactor biosynthesis; thiamine diphosphate biosynthesis.</text>
</comment>
<evidence type="ECO:0000259" key="3">
    <source>
        <dbReference type="Pfam" id="PF02581"/>
    </source>
</evidence>
<dbReference type="InterPro" id="IPR036206">
    <property type="entry name" value="ThiamineP_synth_sf"/>
</dbReference>
<dbReference type="RefSeq" id="WP_073286634.1">
    <property type="nucleotide sequence ID" value="NZ_FRCP01000009.1"/>
</dbReference>
<feature type="domain" description="Thiamine phosphate synthase/TenI" evidence="3">
    <location>
        <begin position="5"/>
        <end position="180"/>
    </location>
</feature>
<dbReference type="InterPro" id="IPR013785">
    <property type="entry name" value="Aldolase_TIM"/>
</dbReference>
<dbReference type="GO" id="GO:0004789">
    <property type="term" value="F:thiamine-phosphate diphosphorylase activity"/>
    <property type="evidence" value="ECO:0007669"/>
    <property type="project" value="TreeGrafter"/>
</dbReference>
<dbReference type="PANTHER" id="PTHR20857">
    <property type="entry name" value="THIAMINE-PHOSPHATE PYROPHOSPHORYLASE"/>
    <property type="match status" value="1"/>
</dbReference>
<evidence type="ECO:0000256" key="2">
    <source>
        <dbReference type="ARBA" id="ARBA00022977"/>
    </source>
</evidence>
<dbReference type="Proteomes" id="UP000184038">
    <property type="component" value="Unassembled WGS sequence"/>
</dbReference>
<dbReference type="Pfam" id="PF02581">
    <property type="entry name" value="TMP-TENI"/>
    <property type="match status" value="1"/>
</dbReference>
<gene>
    <name evidence="4" type="ORF">SAMN02746066_01913</name>
</gene>
<dbReference type="Gene3D" id="3.20.20.70">
    <property type="entry name" value="Aldolase class I"/>
    <property type="match status" value="1"/>
</dbReference>
<dbReference type="OrthoDB" id="9815348at2"/>
<keyword evidence="5" id="KW-1185">Reference proteome</keyword>
<dbReference type="STRING" id="1120996.SAMN02746066_01913"/>
<dbReference type="CDD" id="cd00564">
    <property type="entry name" value="TMP_TenI"/>
    <property type="match status" value="1"/>
</dbReference>
<proteinExistence type="predicted"/>
<dbReference type="GO" id="GO:0005737">
    <property type="term" value="C:cytoplasm"/>
    <property type="evidence" value="ECO:0007669"/>
    <property type="project" value="TreeGrafter"/>
</dbReference>
<accession>A0A1M7IJS9</accession>
<dbReference type="SUPFAM" id="SSF51391">
    <property type="entry name" value="Thiamin phosphate synthase"/>
    <property type="match status" value="1"/>
</dbReference>
<dbReference type="AlphaFoldDB" id="A0A1M7IJS9"/>
<evidence type="ECO:0000313" key="4">
    <source>
        <dbReference type="EMBL" id="SHM41066.1"/>
    </source>
</evidence>
<sequence>MYRVLAITNRKLCKEDFLTQIEKIARGNVDGIILREKDLTENEYYQLASQVIDICEHYKKRCILHTYIDVALKMKITNVHLPLRTAIEQSDKISRFEKVGISTHSIEDAIIAQRLGATYITAGHIFATDCKMGVPPRGLTYLKEVCNVVSIPVFGIGGITSENAKEVINHGAQGICMMSSLMNGTIKGI</sequence>